<dbReference type="AlphaFoldDB" id="A0AAE3HNG4"/>
<evidence type="ECO:0000313" key="3">
    <source>
        <dbReference type="Proteomes" id="UP001204445"/>
    </source>
</evidence>
<evidence type="ECO:0000313" key="2">
    <source>
        <dbReference type="EMBL" id="MCS3904492.1"/>
    </source>
</evidence>
<comment type="caution">
    <text evidence="2">The sequence shown here is derived from an EMBL/GenBank/DDBJ whole genome shotgun (WGS) entry which is preliminary data.</text>
</comment>
<keyword evidence="1" id="KW-0802">TPR repeat</keyword>
<dbReference type="Gene3D" id="1.25.40.10">
    <property type="entry name" value="Tetratricopeptide repeat domain"/>
    <property type="match status" value="1"/>
</dbReference>
<gene>
    <name evidence="2" type="ORF">J2T55_002528</name>
</gene>
<protein>
    <submittedName>
        <fullName evidence="2">Tfp pilus assembly protein PilF</fullName>
    </submittedName>
</protein>
<name>A0AAE3HNG4_9GAMM</name>
<dbReference type="Proteomes" id="UP001204445">
    <property type="component" value="Unassembled WGS sequence"/>
</dbReference>
<dbReference type="SUPFAM" id="SSF48452">
    <property type="entry name" value="TPR-like"/>
    <property type="match status" value="1"/>
</dbReference>
<evidence type="ECO:0000256" key="1">
    <source>
        <dbReference type="PROSITE-ProRule" id="PRU00339"/>
    </source>
</evidence>
<proteinExistence type="predicted"/>
<dbReference type="RefSeq" id="WP_259057544.1">
    <property type="nucleotide sequence ID" value="NZ_JANUCT010000024.1"/>
</dbReference>
<organism evidence="2 3">
    <name type="scientific">Methylohalomonas lacus</name>
    <dbReference type="NCBI Taxonomy" id="398773"/>
    <lineage>
        <taxon>Bacteria</taxon>
        <taxon>Pseudomonadati</taxon>
        <taxon>Pseudomonadota</taxon>
        <taxon>Gammaproteobacteria</taxon>
        <taxon>Methylohalomonadales</taxon>
        <taxon>Methylohalomonadaceae</taxon>
        <taxon>Methylohalomonas</taxon>
    </lineage>
</organism>
<dbReference type="Pfam" id="PF14559">
    <property type="entry name" value="TPR_19"/>
    <property type="match status" value="1"/>
</dbReference>
<reference evidence="2" key="1">
    <citation type="submission" date="2022-08" db="EMBL/GenBank/DDBJ databases">
        <title>Genomic Encyclopedia of Type Strains, Phase III (KMG-III): the genomes of soil and plant-associated and newly described type strains.</title>
        <authorList>
            <person name="Whitman W."/>
        </authorList>
    </citation>
    <scope>NUCLEOTIDE SEQUENCE</scope>
    <source>
        <strain evidence="2">HMT 1</strain>
    </source>
</reference>
<dbReference type="EMBL" id="JANUCT010000024">
    <property type="protein sequence ID" value="MCS3904492.1"/>
    <property type="molecule type" value="Genomic_DNA"/>
</dbReference>
<dbReference type="PROSITE" id="PS50005">
    <property type="entry name" value="TPR"/>
    <property type="match status" value="1"/>
</dbReference>
<dbReference type="InterPro" id="IPR011990">
    <property type="entry name" value="TPR-like_helical_dom_sf"/>
</dbReference>
<dbReference type="SMART" id="SM00028">
    <property type="entry name" value="TPR"/>
    <property type="match status" value="2"/>
</dbReference>
<feature type="repeat" description="TPR" evidence="1">
    <location>
        <begin position="18"/>
        <end position="51"/>
    </location>
</feature>
<sequence>MNPIEQFEKLLANGQDNALLRYSLGNAYLKEGDLSAAIEHLGQAVKHDTGYTAAWKAYAGALADSGNLEQAIDAYEQGIAAANNNGDIQAGKEMRVFLKRLHKQWDQK</sequence>
<accession>A0AAE3HNG4</accession>
<dbReference type="InterPro" id="IPR019734">
    <property type="entry name" value="TPR_rpt"/>
</dbReference>
<keyword evidence="3" id="KW-1185">Reference proteome</keyword>